<sequence>MLPNFPKDYDGARTFARNKKHGVALSDWSDCETKRLEMNHEAKMAISRAIEDHEGMADRIHPGGYRHILTSRVRICEQNHGRVMAKRKGIGIHPCGEGKGAKRGRKKPAASDADEVRRRCDPSSRGVHPDALRFGVAPSSASTCVDCGCIILKGSARWGVAYAGNPLPERVVPLYGSHPMVMWCHARCGLAYYKLPNDACPAARTCHMCEDVPDPERDGGIRVLCGGPDKGKKVRSHAFHLSCWRRAVLGIEDGDVMRAIMRDPETIGKKRKRGIGWSDLSVEQKEIVERELS</sequence>
<evidence type="ECO:0000313" key="2">
    <source>
        <dbReference type="EMBL" id="EJK76153.1"/>
    </source>
</evidence>
<dbReference type="EMBL" id="AGNL01002500">
    <property type="protein sequence ID" value="EJK76153.1"/>
    <property type="molecule type" value="Genomic_DNA"/>
</dbReference>
<organism evidence="2 3">
    <name type="scientific">Thalassiosira oceanica</name>
    <name type="common">Marine diatom</name>
    <dbReference type="NCBI Taxonomy" id="159749"/>
    <lineage>
        <taxon>Eukaryota</taxon>
        <taxon>Sar</taxon>
        <taxon>Stramenopiles</taxon>
        <taxon>Ochrophyta</taxon>
        <taxon>Bacillariophyta</taxon>
        <taxon>Coscinodiscophyceae</taxon>
        <taxon>Thalassiosirophycidae</taxon>
        <taxon>Thalassiosirales</taxon>
        <taxon>Thalassiosiraceae</taxon>
        <taxon>Thalassiosira</taxon>
    </lineage>
</organism>
<feature type="compositionally biased region" description="Basic and acidic residues" evidence="1">
    <location>
        <begin position="114"/>
        <end position="124"/>
    </location>
</feature>
<dbReference type="AlphaFoldDB" id="K0TBT7"/>
<protein>
    <submittedName>
        <fullName evidence="2">Uncharacterized protein</fullName>
    </submittedName>
</protein>
<proteinExistence type="predicted"/>
<dbReference type="Proteomes" id="UP000266841">
    <property type="component" value="Unassembled WGS sequence"/>
</dbReference>
<feature type="region of interest" description="Disordered" evidence="1">
    <location>
        <begin position="94"/>
        <end position="124"/>
    </location>
</feature>
<name>K0TBT7_THAOC</name>
<accession>K0TBT7</accession>
<evidence type="ECO:0000256" key="1">
    <source>
        <dbReference type="SAM" id="MobiDB-lite"/>
    </source>
</evidence>
<dbReference type="OrthoDB" id="10504248at2759"/>
<reference evidence="2 3" key="1">
    <citation type="journal article" date="2012" name="Genome Biol.">
        <title>Genome and low-iron response of an oceanic diatom adapted to chronic iron limitation.</title>
        <authorList>
            <person name="Lommer M."/>
            <person name="Specht M."/>
            <person name="Roy A.S."/>
            <person name="Kraemer L."/>
            <person name="Andreson R."/>
            <person name="Gutowska M.A."/>
            <person name="Wolf J."/>
            <person name="Bergner S.V."/>
            <person name="Schilhabel M.B."/>
            <person name="Klostermeier U.C."/>
            <person name="Beiko R.G."/>
            <person name="Rosenstiel P."/>
            <person name="Hippler M."/>
            <person name="Laroche J."/>
        </authorList>
    </citation>
    <scope>NUCLEOTIDE SEQUENCE [LARGE SCALE GENOMIC DNA]</scope>
    <source>
        <strain evidence="2 3">CCMP1005</strain>
    </source>
</reference>
<gene>
    <name evidence="2" type="ORF">THAOC_02099</name>
</gene>
<dbReference type="eggNOG" id="ENOG502TN4R">
    <property type="taxonomic scope" value="Eukaryota"/>
</dbReference>
<comment type="caution">
    <text evidence="2">The sequence shown here is derived from an EMBL/GenBank/DDBJ whole genome shotgun (WGS) entry which is preliminary data.</text>
</comment>
<keyword evidence="3" id="KW-1185">Reference proteome</keyword>
<evidence type="ECO:0000313" key="3">
    <source>
        <dbReference type="Proteomes" id="UP000266841"/>
    </source>
</evidence>